<dbReference type="EMBL" id="CAUOFW020003580">
    <property type="protein sequence ID" value="CAK9160792.1"/>
    <property type="molecule type" value="Genomic_DNA"/>
</dbReference>
<evidence type="ECO:0000313" key="2">
    <source>
        <dbReference type="EMBL" id="CAK9160792.1"/>
    </source>
</evidence>
<feature type="compositionally biased region" description="Polar residues" evidence="1">
    <location>
        <begin position="67"/>
        <end position="77"/>
    </location>
</feature>
<reference evidence="2 3" key="1">
    <citation type="submission" date="2024-02" db="EMBL/GenBank/DDBJ databases">
        <authorList>
            <person name="Vignale AGUSTIN F."/>
            <person name="Sosa J E."/>
            <person name="Modenutti C."/>
        </authorList>
    </citation>
    <scope>NUCLEOTIDE SEQUENCE [LARGE SCALE GENOMIC DNA]</scope>
</reference>
<dbReference type="AlphaFoldDB" id="A0ABC8SUB7"/>
<protein>
    <submittedName>
        <fullName evidence="2">Uncharacterized protein</fullName>
    </submittedName>
</protein>
<gene>
    <name evidence="2" type="ORF">ILEXP_LOCUS29577</name>
</gene>
<proteinExistence type="predicted"/>
<keyword evidence="3" id="KW-1185">Reference proteome</keyword>
<comment type="caution">
    <text evidence="2">The sequence shown here is derived from an EMBL/GenBank/DDBJ whole genome shotgun (WGS) entry which is preliminary data.</text>
</comment>
<sequence>MLMDPLSTYPYTPPNPTPILLSMLTISQANAHIVIHAHYHPSQHSSCHPYPNCSPDHLSTCLRKPDSPNTSVITTPPTNIPSPHAHHPPKSTAICPSIYGRTMRLCWFNP</sequence>
<evidence type="ECO:0000313" key="3">
    <source>
        <dbReference type="Proteomes" id="UP001642360"/>
    </source>
</evidence>
<name>A0ABC8SUB7_9AQUA</name>
<dbReference type="Proteomes" id="UP001642360">
    <property type="component" value="Unassembled WGS sequence"/>
</dbReference>
<feature type="region of interest" description="Disordered" evidence="1">
    <location>
        <begin position="64"/>
        <end position="88"/>
    </location>
</feature>
<organism evidence="2 3">
    <name type="scientific">Ilex paraguariensis</name>
    <name type="common">yerba mate</name>
    <dbReference type="NCBI Taxonomy" id="185542"/>
    <lineage>
        <taxon>Eukaryota</taxon>
        <taxon>Viridiplantae</taxon>
        <taxon>Streptophyta</taxon>
        <taxon>Embryophyta</taxon>
        <taxon>Tracheophyta</taxon>
        <taxon>Spermatophyta</taxon>
        <taxon>Magnoliopsida</taxon>
        <taxon>eudicotyledons</taxon>
        <taxon>Gunneridae</taxon>
        <taxon>Pentapetalae</taxon>
        <taxon>asterids</taxon>
        <taxon>campanulids</taxon>
        <taxon>Aquifoliales</taxon>
        <taxon>Aquifoliaceae</taxon>
        <taxon>Ilex</taxon>
    </lineage>
</organism>
<evidence type="ECO:0000256" key="1">
    <source>
        <dbReference type="SAM" id="MobiDB-lite"/>
    </source>
</evidence>
<accession>A0ABC8SUB7</accession>